<dbReference type="OrthoDB" id="449252at2759"/>
<dbReference type="PANTHER" id="PTHR13680:SF5">
    <property type="entry name" value="CDGSH IRON-SULFUR DOMAIN-CONTAINING PROTEIN 1"/>
    <property type="match status" value="1"/>
</dbReference>
<dbReference type="InterPro" id="IPR019610">
    <property type="entry name" value="FeS-contain_mitoNEET_N"/>
</dbReference>
<comment type="cofactor">
    <cofactor evidence="9">
        <name>[2Fe-2S] cluster</name>
        <dbReference type="ChEBI" id="CHEBI:190135"/>
    </cofactor>
</comment>
<reference evidence="12 13" key="1">
    <citation type="submission" date="2012-04" db="EMBL/GenBank/DDBJ databases">
        <title>The Genome Sequence of Saprolegnia declina VS20.</title>
        <authorList>
            <consortium name="The Broad Institute Genome Sequencing Platform"/>
            <person name="Russ C."/>
            <person name="Nusbaum C."/>
            <person name="Tyler B."/>
            <person name="van West P."/>
            <person name="Dieguez-Uribeondo J."/>
            <person name="de Bruijn I."/>
            <person name="Tripathy S."/>
            <person name="Jiang R."/>
            <person name="Young S.K."/>
            <person name="Zeng Q."/>
            <person name="Gargeya S."/>
            <person name="Fitzgerald M."/>
            <person name="Haas B."/>
            <person name="Abouelleil A."/>
            <person name="Alvarado L."/>
            <person name="Arachchi H.M."/>
            <person name="Berlin A."/>
            <person name="Chapman S.B."/>
            <person name="Goldberg J."/>
            <person name="Griggs A."/>
            <person name="Gujja S."/>
            <person name="Hansen M."/>
            <person name="Howarth C."/>
            <person name="Imamovic A."/>
            <person name="Larimer J."/>
            <person name="McCowen C."/>
            <person name="Montmayeur A."/>
            <person name="Murphy C."/>
            <person name="Neiman D."/>
            <person name="Pearson M."/>
            <person name="Priest M."/>
            <person name="Roberts A."/>
            <person name="Saif S."/>
            <person name="Shea T."/>
            <person name="Sisk P."/>
            <person name="Sykes S."/>
            <person name="Wortman J."/>
            <person name="Nusbaum C."/>
            <person name="Birren B."/>
        </authorList>
    </citation>
    <scope>NUCLEOTIDE SEQUENCE [LARGE SCALE GENOMIC DNA]</scope>
    <source>
        <strain evidence="12 13">VS20</strain>
    </source>
</reference>
<evidence type="ECO:0000256" key="8">
    <source>
        <dbReference type="ARBA" id="ARBA00023136"/>
    </source>
</evidence>
<dbReference type="EMBL" id="JH767164">
    <property type="protein sequence ID" value="EQC32294.1"/>
    <property type="molecule type" value="Genomic_DNA"/>
</dbReference>
<feature type="transmembrane region" description="Helical" evidence="10">
    <location>
        <begin position="78"/>
        <end position="100"/>
    </location>
</feature>
<keyword evidence="3" id="KW-0001">2Fe-2S</keyword>
<keyword evidence="8 10" id="KW-0472">Membrane</keyword>
<dbReference type="PANTHER" id="PTHR13680">
    <property type="entry name" value="CDGSH IRON-SULFUR DOMAIN-CONTAINING PROTEIN 1"/>
    <property type="match status" value="1"/>
</dbReference>
<evidence type="ECO:0000256" key="10">
    <source>
        <dbReference type="SAM" id="Phobius"/>
    </source>
</evidence>
<evidence type="ECO:0000259" key="11">
    <source>
        <dbReference type="SMART" id="SM00704"/>
    </source>
</evidence>
<dbReference type="RefSeq" id="XP_008614235.1">
    <property type="nucleotide sequence ID" value="XM_008616013.1"/>
</dbReference>
<dbReference type="InterPro" id="IPR042216">
    <property type="entry name" value="MitoNEET_CISD"/>
</dbReference>
<dbReference type="AlphaFoldDB" id="T0Q364"/>
<dbReference type="SMART" id="SM00704">
    <property type="entry name" value="ZnF_CDGSH"/>
    <property type="match status" value="1"/>
</dbReference>
<dbReference type="InterPro" id="IPR018967">
    <property type="entry name" value="FeS-contain_CDGSH-typ"/>
</dbReference>
<dbReference type="GO" id="GO:0051537">
    <property type="term" value="F:2 iron, 2 sulfur cluster binding"/>
    <property type="evidence" value="ECO:0007669"/>
    <property type="project" value="UniProtKB-KW"/>
</dbReference>
<evidence type="ECO:0000256" key="6">
    <source>
        <dbReference type="ARBA" id="ARBA00023004"/>
    </source>
</evidence>
<dbReference type="InterPro" id="IPR045131">
    <property type="entry name" value="CISD1/2"/>
</dbReference>
<dbReference type="GeneID" id="19950768"/>
<keyword evidence="7" id="KW-0411">Iron-sulfur</keyword>
<keyword evidence="5 10" id="KW-1133">Transmembrane helix</keyword>
<keyword evidence="13" id="KW-1185">Reference proteome</keyword>
<evidence type="ECO:0000313" key="13">
    <source>
        <dbReference type="Proteomes" id="UP000030762"/>
    </source>
</evidence>
<dbReference type="eggNOG" id="KOG3461">
    <property type="taxonomic scope" value="Eukaryota"/>
</dbReference>
<keyword evidence="4" id="KW-0479">Metal-binding</keyword>
<evidence type="ECO:0000256" key="9">
    <source>
        <dbReference type="ARBA" id="ARBA00034078"/>
    </source>
</evidence>
<evidence type="ECO:0000256" key="2">
    <source>
        <dbReference type="ARBA" id="ARBA00022692"/>
    </source>
</evidence>
<evidence type="ECO:0000256" key="3">
    <source>
        <dbReference type="ARBA" id="ARBA00022714"/>
    </source>
</evidence>
<dbReference type="VEuPathDB" id="FungiDB:SDRG_10041"/>
<keyword evidence="2 10" id="KW-0812">Transmembrane</keyword>
<evidence type="ECO:0000256" key="5">
    <source>
        <dbReference type="ARBA" id="ARBA00022989"/>
    </source>
</evidence>
<dbReference type="GO" id="GO:0010506">
    <property type="term" value="P:regulation of autophagy"/>
    <property type="evidence" value="ECO:0007669"/>
    <property type="project" value="InterPro"/>
</dbReference>
<dbReference type="Proteomes" id="UP000030762">
    <property type="component" value="Unassembled WGS sequence"/>
</dbReference>
<dbReference type="GO" id="GO:0046872">
    <property type="term" value="F:metal ion binding"/>
    <property type="evidence" value="ECO:0007669"/>
    <property type="project" value="UniProtKB-KW"/>
</dbReference>
<dbReference type="OMA" id="QIRKHEP"/>
<dbReference type="Gene3D" id="3.40.5.90">
    <property type="entry name" value="CDGSH iron-sulfur domain, mitoNEET-type"/>
    <property type="match status" value="1"/>
</dbReference>
<dbReference type="InParanoid" id="T0Q364"/>
<evidence type="ECO:0000313" key="12">
    <source>
        <dbReference type="EMBL" id="EQC32294.1"/>
    </source>
</evidence>
<dbReference type="STRING" id="1156394.T0Q364"/>
<proteinExistence type="predicted"/>
<feature type="domain" description="Iron-binding zinc finger CDGSH type" evidence="11">
    <location>
        <begin position="121"/>
        <end position="163"/>
    </location>
</feature>
<dbReference type="FunFam" id="3.40.5.90:FF:000001">
    <property type="entry name" value="CDGSH iron-sulfur domain-containing protein 1"/>
    <property type="match status" value="1"/>
</dbReference>
<gene>
    <name evidence="12" type="ORF">SDRG_10041</name>
</gene>
<sequence>MATARGAWLCHVTGSPDGVSGRQCRTCGGISSEFPRLRISENMEAVRHALKIRLPKYLKSLPIPSNVAGFAKLTTEELMILAPFLVTVAVLLYSIFAGLGSGSKKAAPARINKSISLEKDKVVDTCDIEDMFQKGSLKCVLCRCWKSKKFPFCDGAHAKHNKETGDNVGPLIIQKKEE</sequence>
<accession>T0Q364</accession>
<dbReference type="GO" id="GO:0005741">
    <property type="term" value="C:mitochondrial outer membrane"/>
    <property type="evidence" value="ECO:0007669"/>
    <property type="project" value="TreeGrafter"/>
</dbReference>
<name>T0Q364_SAPDV</name>
<protein>
    <recommendedName>
        <fullName evidence="11">Iron-binding zinc finger CDGSH type domain-containing protein</fullName>
    </recommendedName>
</protein>
<evidence type="ECO:0000256" key="7">
    <source>
        <dbReference type="ARBA" id="ARBA00023014"/>
    </source>
</evidence>
<dbReference type="Pfam" id="PF10660">
    <property type="entry name" value="MitoNEET_N"/>
    <property type="match status" value="1"/>
</dbReference>
<keyword evidence="6" id="KW-0408">Iron</keyword>
<evidence type="ECO:0000256" key="1">
    <source>
        <dbReference type="ARBA" id="ARBA00004167"/>
    </source>
</evidence>
<evidence type="ECO:0000256" key="4">
    <source>
        <dbReference type="ARBA" id="ARBA00022723"/>
    </source>
</evidence>
<dbReference type="Pfam" id="PF09360">
    <property type="entry name" value="zf-CDGSH"/>
    <property type="match status" value="1"/>
</dbReference>
<organism evidence="12 13">
    <name type="scientific">Saprolegnia diclina (strain VS20)</name>
    <dbReference type="NCBI Taxonomy" id="1156394"/>
    <lineage>
        <taxon>Eukaryota</taxon>
        <taxon>Sar</taxon>
        <taxon>Stramenopiles</taxon>
        <taxon>Oomycota</taxon>
        <taxon>Saprolegniomycetes</taxon>
        <taxon>Saprolegniales</taxon>
        <taxon>Saprolegniaceae</taxon>
        <taxon>Saprolegnia</taxon>
    </lineage>
</organism>
<comment type="subcellular location">
    <subcellularLocation>
        <location evidence="1">Membrane</location>
        <topology evidence="1">Single-pass membrane protein</topology>
    </subcellularLocation>
</comment>